<dbReference type="Proteomes" id="UP000737018">
    <property type="component" value="Unassembled WGS sequence"/>
</dbReference>
<dbReference type="Gene3D" id="1.20.1280.50">
    <property type="match status" value="1"/>
</dbReference>
<evidence type="ECO:0000259" key="1">
    <source>
        <dbReference type="PROSITE" id="PS50181"/>
    </source>
</evidence>
<dbReference type="SUPFAM" id="SSF81383">
    <property type="entry name" value="F-box domain"/>
    <property type="match status" value="1"/>
</dbReference>
<dbReference type="AlphaFoldDB" id="A0A8J4S1L7"/>
<dbReference type="CDD" id="cd09917">
    <property type="entry name" value="F-box_SF"/>
    <property type="match status" value="1"/>
</dbReference>
<evidence type="ECO:0000313" key="3">
    <source>
        <dbReference type="Proteomes" id="UP000737018"/>
    </source>
</evidence>
<dbReference type="InterPro" id="IPR036047">
    <property type="entry name" value="F-box-like_dom_sf"/>
</dbReference>
<dbReference type="PROSITE" id="PS50181">
    <property type="entry name" value="FBOX"/>
    <property type="match status" value="1"/>
</dbReference>
<gene>
    <name evidence="2" type="ORF">CMV_002574</name>
</gene>
<dbReference type="OrthoDB" id="661089at2759"/>
<feature type="domain" description="F-box" evidence="1">
    <location>
        <begin position="11"/>
        <end position="56"/>
    </location>
</feature>
<dbReference type="InterPro" id="IPR001810">
    <property type="entry name" value="F-box_dom"/>
</dbReference>
<comment type="caution">
    <text evidence="2">The sequence shown here is derived from an EMBL/GenBank/DDBJ whole genome shotgun (WGS) entry which is preliminary data.</text>
</comment>
<reference evidence="2" key="1">
    <citation type="submission" date="2020-03" db="EMBL/GenBank/DDBJ databases">
        <title>Castanea mollissima Vanexum genome sequencing.</title>
        <authorList>
            <person name="Staton M."/>
        </authorList>
    </citation>
    <scope>NUCLEOTIDE SEQUENCE</scope>
    <source>
        <tissue evidence="2">Leaf</tissue>
    </source>
</reference>
<sequence>MNNHRNSTTSAIGFCLLPSELIQNILLYLVLPEIIRLKLVSKSFSLIISDQDFIRACNIRSRSSTWLFVYKKRWPRDLTLHGFSDQSQRWFQIPIANSLRPIISLGEDLYFLTASGKFFLFVSNTKKVVISVNLVTQTVKKIPPSPLGPRGTSSWRRSGMKLVAGPPGSDHFQFLFVELVENRPILFVYDSESEKWESMEAKENVANLPCHSERESENIYLSVINGRSESVLIVVKSHDDGTTPLILRPRFGSGGNDGGQLTVQFSWGNVIDRLHVYGDGHMMIVTSDGVGKMMLMGIELWGLSLNGRRWQYISKVPSKLMEQIKKPHGVMVGCLEKRDGIVRAALMSNFEGLWHIIWLTYDIQTRHWIWVTLPDCKMKGSNMAGFAFSSGITLS</sequence>
<dbReference type="InterPro" id="IPR050796">
    <property type="entry name" value="SCF_F-box_component"/>
</dbReference>
<dbReference type="PANTHER" id="PTHR31672">
    <property type="entry name" value="BNACNNG10540D PROTEIN"/>
    <property type="match status" value="1"/>
</dbReference>
<keyword evidence="3" id="KW-1185">Reference proteome</keyword>
<dbReference type="Pfam" id="PF00646">
    <property type="entry name" value="F-box"/>
    <property type="match status" value="1"/>
</dbReference>
<accession>A0A8J4S1L7</accession>
<dbReference type="EMBL" id="JRKL02000186">
    <property type="protein sequence ID" value="KAF3974063.1"/>
    <property type="molecule type" value="Genomic_DNA"/>
</dbReference>
<protein>
    <recommendedName>
        <fullName evidence="1">F-box domain-containing protein</fullName>
    </recommendedName>
</protein>
<evidence type="ECO:0000313" key="2">
    <source>
        <dbReference type="EMBL" id="KAF3974063.1"/>
    </source>
</evidence>
<organism evidence="2 3">
    <name type="scientific">Castanea mollissima</name>
    <name type="common">Chinese chestnut</name>
    <dbReference type="NCBI Taxonomy" id="60419"/>
    <lineage>
        <taxon>Eukaryota</taxon>
        <taxon>Viridiplantae</taxon>
        <taxon>Streptophyta</taxon>
        <taxon>Embryophyta</taxon>
        <taxon>Tracheophyta</taxon>
        <taxon>Spermatophyta</taxon>
        <taxon>Magnoliopsida</taxon>
        <taxon>eudicotyledons</taxon>
        <taxon>Gunneridae</taxon>
        <taxon>Pentapetalae</taxon>
        <taxon>rosids</taxon>
        <taxon>fabids</taxon>
        <taxon>Fagales</taxon>
        <taxon>Fagaceae</taxon>
        <taxon>Castanea</taxon>
    </lineage>
</organism>
<dbReference type="SMART" id="SM00256">
    <property type="entry name" value="FBOX"/>
    <property type="match status" value="1"/>
</dbReference>
<proteinExistence type="predicted"/>
<name>A0A8J4S1L7_9ROSI</name>